<feature type="transmembrane region" description="Helical" evidence="8">
    <location>
        <begin position="186"/>
        <end position="207"/>
    </location>
</feature>
<feature type="region of interest" description="Disordered" evidence="7">
    <location>
        <begin position="478"/>
        <end position="506"/>
    </location>
</feature>
<feature type="transmembrane region" description="Helical" evidence="8">
    <location>
        <begin position="155"/>
        <end position="174"/>
    </location>
</feature>
<feature type="transmembrane region" description="Helical" evidence="8">
    <location>
        <begin position="60"/>
        <end position="83"/>
    </location>
</feature>
<feature type="transmembrane region" description="Helical" evidence="8">
    <location>
        <begin position="405"/>
        <end position="429"/>
    </location>
</feature>
<feature type="transmembrane region" description="Helical" evidence="8">
    <location>
        <begin position="435"/>
        <end position="456"/>
    </location>
</feature>
<keyword evidence="3" id="KW-0813">Transport</keyword>
<dbReference type="Pfam" id="PF00083">
    <property type="entry name" value="Sugar_tr"/>
    <property type="match status" value="1"/>
</dbReference>
<feature type="transmembrane region" description="Helical" evidence="8">
    <location>
        <begin position="14"/>
        <end position="32"/>
    </location>
</feature>
<protein>
    <recommendedName>
        <fullName evidence="9">Major facilitator superfamily (MFS) profile domain-containing protein</fullName>
    </recommendedName>
</protein>
<evidence type="ECO:0000256" key="2">
    <source>
        <dbReference type="ARBA" id="ARBA00010992"/>
    </source>
</evidence>
<sequence length="526" mass="57783">MSTKLNLAFAANKWAYIFCAIASIGALCYGYDNTYYTGILGMRPFINIYGDHVDENGKKVLAVSFTSLTASSIYIGDLLGALISAPINDHLGRKAVFWGASLCILAGGIAQIADNGIEGVIILGRIFIGLGVGQFTVTSLLYIGEVAPSQVRGPALMMFQFLQSCSQLVASGITQGTETISSSASFRIPMGGLVVLPIIMFVLLPFIPESPSWFIFKGRKVDAEKALVKINKSNPGYDSATDLLVLEEALRRERENEASSWMSLVRNPIERRKTIFSCGAMFAQQINGILFFYVYGVIFAQAIGIKQPFTISLITNILQIFAVGASVIFGKKVRRRENLLITTGMMFFAFIVIGGIGTKKTISTASQYVIVIFSYVIIVAFNFGLGPLAYTVAREVAVGPNQNKIMSASIVVFFVTTWAVSFTAPYMYYTANLGPMLGFVYAGTTLLSMLYIWFCVGETTGRTNLEISMFFQDRVPTSQRFNTDPERNSSQKSTPKVPKSFRSNGVQPRLPKYDAFVYLLKGRRQL</sequence>
<feature type="transmembrane region" description="Helical" evidence="8">
    <location>
        <begin position="368"/>
        <end position="393"/>
    </location>
</feature>
<keyword evidence="4 8" id="KW-0812">Transmembrane</keyword>
<dbReference type="InterPro" id="IPR005828">
    <property type="entry name" value="MFS_sugar_transport-like"/>
</dbReference>
<keyword evidence="5 8" id="KW-1133">Transmembrane helix</keyword>
<dbReference type="PROSITE" id="PS00217">
    <property type="entry name" value="SUGAR_TRANSPORT_2"/>
    <property type="match status" value="1"/>
</dbReference>
<feature type="transmembrane region" description="Helical" evidence="8">
    <location>
        <begin position="275"/>
        <end position="303"/>
    </location>
</feature>
<evidence type="ECO:0000313" key="11">
    <source>
        <dbReference type="Proteomes" id="UP001345691"/>
    </source>
</evidence>
<dbReference type="InterPro" id="IPR036259">
    <property type="entry name" value="MFS_trans_sf"/>
</dbReference>
<dbReference type="Gene3D" id="1.20.1250.20">
    <property type="entry name" value="MFS general substrate transporter like domains"/>
    <property type="match status" value="1"/>
</dbReference>
<dbReference type="InterPro" id="IPR005829">
    <property type="entry name" value="Sugar_transporter_CS"/>
</dbReference>
<evidence type="ECO:0000256" key="6">
    <source>
        <dbReference type="ARBA" id="ARBA00023136"/>
    </source>
</evidence>
<comment type="caution">
    <text evidence="10">The sequence shown here is derived from an EMBL/GenBank/DDBJ whole genome shotgun (WGS) entry which is preliminary data.</text>
</comment>
<dbReference type="PRINTS" id="PR00171">
    <property type="entry name" value="SUGRTRNSPORT"/>
</dbReference>
<dbReference type="SUPFAM" id="SSF103473">
    <property type="entry name" value="MFS general substrate transporter"/>
    <property type="match status" value="1"/>
</dbReference>
<feature type="transmembrane region" description="Helical" evidence="8">
    <location>
        <begin position="119"/>
        <end position="143"/>
    </location>
</feature>
<dbReference type="PANTHER" id="PTHR48022">
    <property type="entry name" value="PLASTIDIC GLUCOSE TRANSPORTER 4"/>
    <property type="match status" value="1"/>
</dbReference>
<dbReference type="PROSITE" id="PS50850">
    <property type="entry name" value="MFS"/>
    <property type="match status" value="1"/>
</dbReference>
<dbReference type="InterPro" id="IPR050360">
    <property type="entry name" value="MFS_Sugar_Transporters"/>
</dbReference>
<feature type="transmembrane region" description="Helical" evidence="8">
    <location>
        <begin position="95"/>
        <end position="113"/>
    </location>
</feature>
<evidence type="ECO:0000313" key="10">
    <source>
        <dbReference type="EMBL" id="KAK5060439.1"/>
    </source>
</evidence>
<dbReference type="EMBL" id="JAVRRF010000011">
    <property type="protein sequence ID" value="KAK5060439.1"/>
    <property type="molecule type" value="Genomic_DNA"/>
</dbReference>
<accession>A0ABR0JAV0</accession>
<evidence type="ECO:0000259" key="9">
    <source>
        <dbReference type="PROSITE" id="PS50850"/>
    </source>
</evidence>
<comment type="subcellular location">
    <subcellularLocation>
        <location evidence="1">Membrane</location>
        <topology evidence="1">Multi-pass membrane protein</topology>
    </subcellularLocation>
</comment>
<keyword evidence="11" id="KW-1185">Reference proteome</keyword>
<dbReference type="PANTHER" id="PTHR48022:SF77">
    <property type="entry name" value="MAJOR FACILITATOR SUPERFAMILY (MFS) PROFILE DOMAIN-CONTAINING PROTEIN"/>
    <property type="match status" value="1"/>
</dbReference>
<name>A0ABR0JAV0_9EURO</name>
<evidence type="ECO:0000256" key="1">
    <source>
        <dbReference type="ARBA" id="ARBA00004141"/>
    </source>
</evidence>
<feature type="transmembrane region" description="Helical" evidence="8">
    <location>
        <begin position="309"/>
        <end position="330"/>
    </location>
</feature>
<evidence type="ECO:0000256" key="5">
    <source>
        <dbReference type="ARBA" id="ARBA00022989"/>
    </source>
</evidence>
<gene>
    <name evidence="10" type="ORF">LTR69_005756</name>
</gene>
<reference evidence="10 11" key="1">
    <citation type="submission" date="2023-08" db="EMBL/GenBank/DDBJ databases">
        <title>Black Yeasts Isolated from many extreme environments.</title>
        <authorList>
            <person name="Coleine C."/>
            <person name="Stajich J.E."/>
            <person name="Selbmann L."/>
        </authorList>
    </citation>
    <scope>NUCLEOTIDE SEQUENCE [LARGE SCALE GENOMIC DNA]</scope>
    <source>
        <strain evidence="10 11">CCFEE 6328</strain>
    </source>
</reference>
<dbReference type="Proteomes" id="UP001345691">
    <property type="component" value="Unassembled WGS sequence"/>
</dbReference>
<evidence type="ECO:0000256" key="4">
    <source>
        <dbReference type="ARBA" id="ARBA00022692"/>
    </source>
</evidence>
<feature type="transmembrane region" description="Helical" evidence="8">
    <location>
        <begin position="339"/>
        <end position="356"/>
    </location>
</feature>
<dbReference type="InterPro" id="IPR020846">
    <property type="entry name" value="MFS_dom"/>
</dbReference>
<evidence type="ECO:0000256" key="7">
    <source>
        <dbReference type="SAM" id="MobiDB-lite"/>
    </source>
</evidence>
<evidence type="ECO:0000256" key="8">
    <source>
        <dbReference type="SAM" id="Phobius"/>
    </source>
</evidence>
<evidence type="ECO:0000256" key="3">
    <source>
        <dbReference type="ARBA" id="ARBA00022448"/>
    </source>
</evidence>
<comment type="similarity">
    <text evidence="2">Belongs to the major facilitator superfamily. Sugar transporter (TC 2.A.1.1) family.</text>
</comment>
<feature type="domain" description="Major facilitator superfamily (MFS) profile" evidence="9">
    <location>
        <begin position="18"/>
        <end position="460"/>
    </location>
</feature>
<dbReference type="InterPro" id="IPR003663">
    <property type="entry name" value="Sugar/inositol_transpt"/>
</dbReference>
<keyword evidence="6 8" id="KW-0472">Membrane</keyword>
<organism evidence="10 11">
    <name type="scientific">Exophiala sideris</name>
    <dbReference type="NCBI Taxonomy" id="1016849"/>
    <lineage>
        <taxon>Eukaryota</taxon>
        <taxon>Fungi</taxon>
        <taxon>Dikarya</taxon>
        <taxon>Ascomycota</taxon>
        <taxon>Pezizomycotina</taxon>
        <taxon>Eurotiomycetes</taxon>
        <taxon>Chaetothyriomycetidae</taxon>
        <taxon>Chaetothyriales</taxon>
        <taxon>Herpotrichiellaceae</taxon>
        <taxon>Exophiala</taxon>
    </lineage>
</organism>
<proteinExistence type="inferred from homology"/>